<evidence type="ECO:0000256" key="1">
    <source>
        <dbReference type="SAM" id="MobiDB-lite"/>
    </source>
</evidence>
<name>A0A9E7SBN3_9CAUD</name>
<accession>A0A9E7SBN3</accession>
<keyword evidence="3" id="KW-1185">Reference proteome</keyword>
<feature type="region of interest" description="Disordered" evidence="1">
    <location>
        <begin position="233"/>
        <end position="279"/>
    </location>
</feature>
<evidence type="ECO:0000313" key="3">
    <source>
        <dbReference type="Proteomes" id="UP001055992"/>
    </source>
</evidence>
<reference evidence="2" key="1">
    <citation type="submission" date="2021-11" db="EMBL/GenBank/DDBJ databases">
        <title>The TAILOR 12: Case summaries of 12 patient that have undergone phage therapy for multidrug-resistant infections.</title>
        <authorList>
            <person name="Green S."/>
            <person name="Terwilliger A."/>
            <person name="Clark J."/>
            <person name="Salazar K."/>
            <person name="Maresso A."/>
        </authorList>
    </citation>
    <scope>NUCLEOTIDE SEQUENCE</scope>
</reference>
<dbReference type="EMBL" id="OL362270">
    <property type="protein sequence ID" value="URY99158.1"/>
    <property type="molecule type" value="Genomic_DNA"/>
</dbReference>
<dbReference type="Proteomes" id="UP001055992">
    <property type="component" value="Segment"/>
</dbReference>
<gene>
    <name evidence="2" type="ORF">6937_0027</name>
</gene>
<feature type="compositionally biased region" description="Acidic residues" evidence="1">
    <location>
        <begin position="241"/>
        <end position="256"/>
    </location>
</feature>
<feature type="compositionally biased region" description="Low complexity" evidence="1">
    <location>
        <begin position="257"/>
        <end position="270"/>
    </location>
</feature>
<evidence type="ECO:0000313" key="2">
    <source>
        <dbReference type="EMBL" id="URY99158.1"/>
    </source>
</evidence>
<protein>
    <submittedName>
        <fullName evidence="2">Uncharacterized protein</fullName>
    </submittedName>
</protein>
<organism evidence="2 3">
    <name type="scientific">Klebsiella phage 6937</name>
    <dbReference type="NCBI Taxonomy" id="2912294"/>
    <lineage>
        <taxon>Viruses</taxon>
        <taxon>Duplodnaviria</taxon>
        <taxon>Heunggongvirae</taxon>
        <taxon>Uroviricota</taxon>
        <taxon>Caudoviricetes</taxon>
        <taxon>Autographivirales</taxon>
        <taxon>Autonotataviridae</taxon>
        <taxon>Melnykvirinae</taxon>
        <taxon>Cullenvirus</taxon>
        <taxon>Cullenvirus 6937</taxon>
    </lineage>
</organism>
<sequence>MTTETQLTRAQQIAARAAAAVERHGDQNEVVAGGSGTYTPPPAGKAKARLVGYFETGPQKNKNYPDKPAQNSFILQFALYGEGYTREDGKPMTIETRKFAVGRGEKSNAVKIFRQLCPTKDVQHFLGLLGRAFWVVIEHNTQPAKEAGKPDVVFANIKESELKPALRDVFDDDDNLIGQREVAVPEATDDQFKVFEWDVPSKEDFDSLPGKYQKIIRSSEGFAQSALFALVGAGNPATTDAPDEGPEPQDGEDEPQTQDTPQTPVTETPVADAGALPSL</sequence>
<proteinExistence type="predicted"/>